<evidence type="ECO:0000256" key="7">
    <source>
        <dbReference type="ARBA" id="ARBA00023136"/>
    </source>
</evidence>
<dbReference type="Proteomes" id="UP000564644">
    <property type="component" value="Unassembled WGS sequence"/>
</dbReference>
<feature type="transmembrane region" description="Helical" evidence="8">
    <location>
        <begin position="39"/>
        <end position="61"/>
    </location>
</feature>
<dbReference type="GO" id="GO:0015099">
    <property type="term" value="F:nickel cation transmembrane transporter activity"/>
    <property type="evidence" value="ECO:0007669"/>
    <property type="project" value="UniProtKB-UniRule"/>
</dbReference>
<accession>A0A7X0SH68</accession>
<proteinExistence type="inferred from homology"/>
<dbReference type="Pfam" id="PF03824">
    <property type="entry name" value="NicO"/>
    <property type="match status" value="1"/>
</dbReference>
<evidence type="ECO:0000256" key="5">
    <source>
        <dbReference type="ARBA" id="ARBA00022692"/>
    </source>
</evidence>
<keyword evidence="4" id="KW-0533">Nickel</keyword>
<dbReference type="GO" id="GO:0005886">
    <property type="term" value="C:plasma membrane"/>
    <property type="evidence" value="ECO:0007669"/>
    <property type="project" value="UniProtKB-SubCell"/>
</dbReference>
<keyword evidence="7 8" id="KW-0472">Membrane</keyword>
<dbReference type="RefSeq" id="WP_185127541.1">
    <property type="nucleotide sequence ID" value="NZ_JACJVO010000003.1"/>
</dbReference>
<feature type="transmembrane region" description="Helical" evidence="8">
    <location>
        <begin position="177"/>
        <end position="198"/>
    </location>
</feature>
<evidence type="ECO:0000256" key="6">
    <source>
        <dbReference type="ARBA" id="ARBA00022989"/>
    </source>
</evidence>
<evidence type="ECO:0000313" key="9">
    <source>
        <dbReference type="EMBL" id="MBB6729872.1"/>
    </source>
</evidence>
<feature type="transmembrane region" description="Helical" evidence="8">
    <location>
        <begin position="260"/>
        <end position="280"/>
    </location>
</feature>
<protein>
    <recommendedName>
        <fullName evidence="8">Nickel/cobalt efflux system</fullName>
    </recommendedName>
</protein>
<evidence type="ECO:0000256" key="8">
    <source>
        <dbReference type="RuleBase" id="RU362101"/>
    </source>
</evidence>
<evidence type="ECO:0000313" key="10">
    <source>
        <dbReference type="Proteomes" id="UP000564644"/>
    </source>
</evidence>
<evidence type="ECO:0000256" key="4">
    <source>
        <dbReference type="ARBA" id="ARBA00022596"/>
    </source>
</evidence>
<sequence>MKIAERRKPKWKKYGAAVLALHLAGIGLLLLSLKESPALLGLGILAYTLGLRHAFDADHIAAIDNTVRKLLQQNKNPTGVGFYFSLGHSTVVCCMAVAVALAARWAGARLPQFRDIGGVIGASVSGFFLVLMGALNLAILLQIYQVFRKMRSGSYRNDQLERMLESRGLLARLLNPLFRLVGQSWHVYPIGLLFGLGFDTASEVALMALSAGTGGNELPVSGILALPLLFASGMSLMDTADGVFMTTAYRWAFRTPLRKAYYNMTVTGLSVVAALFIGSIELAQVLTSKLGMDGSFSQWVQALNLADVGYMTVALFAVSWAVSYGIWKLMKIEERWSPR</sequence>
<dbReference type="NCBIfam" id="TIGR00802">
    <property type="entry name" value="nico"/>
    <property type="match status" value="1"/>
</dbReference>
<name>A0A7X0SH68_9BACL</name>
<organism evidence="9 10">
    <name type="scientific">Cohnella zeiphila</name>
    <dbReference type="NCBI Taxonomy" id="2761120"/>
    <lineage>
        <taxon>Bacteria</taxon>
        <taxon>Bacillati</taxon>
        <taxon>Bacillota</taxon>
        <taxon>Bacilli</taxon>
        <taxon>Bacillales</taxon>
        <taxon>Paenibacillaceae</taxon>
        <taxon>Cohnella</taxon>
    </lineage>
</organism>
<comment type="caution">
    <text evidence="9">The sequence shown here is derived from an EMBL/GenBank/DDBJ whole genome shotgun (WGS) entry which is preliminary data.</text>
</comment>
<keyword evidence="6 8" id="KW-1133">Transmembrane helix</keyword>
<keyword evidence="10" id="KW-1185">Reference proteome</keyword>
<keyword evidence="5 8" id="KW-0812">Transmembrane</keyword>
<evidence type="ECO:0000256" key="2">
    <source>
        <dbReference type="ARBA" id="ARBA00010892"/>
    </source>
</evidence>
<feature type="transmembrane region" description="Helical" evidence="8">
    <location>
        <begin position="14"/>
        <end position="33"/>
    </location>
</feature>
<feature type="transmembrane region" description="Helical" evidence="8">
    <location>
        <begin position="218"/>
        <end position="239"/>
    </location>
</feature>
<keyword evidence="3 8" id="KW-0813">Transport</keyword>
<comment type="similarity">
    <text evidence="2 8">Belongs to the NiCoT transporter (TC 2.A.52) family.</text>
</comment>
<gene>
    <name evidence="9" type="ORF">H7C18_03090</name>
</gene>
<dbReference type="PANTHER" id="PTHR31611">
    <property type="entry name" value="HIGH-AFFINITY NICKEL TRANSPORT PROTEIN NIC1"/>
    <property type="match status" value="1"/>
</dbReference>
<feature type="transmembrane region" description="Helical" evidence="8">
    <location>
        <begin position="308"/>
        <end position="327"/>
    </location>
</feature>
<dbReference type="InterPro" id="IPR011541">
    <property type="entry name" value="Ni/Co_transpt_high_affinity"/>
</dbReference>
<feature type="transmembrane region" description="Helical" evidence="8">
    <location>
        <begin position="82"/>
        <end position="106"/>
    </location>
</feature>
<dbReference type="EMBL" id="JACJVO010000003">
    <property type="protein sequence ID" value="MBB6729872.1"/>
    <property type="molecule type" value="Genomic_DNA"/>
</dbReference>
<evidence type="ECO:0000256" key="1">
    <source>
        <dbReference type="ARBA" id="ARBA00004127"/>
    </source>
</evidence>
<reference evidence="9 10" key="1">
    <citation type="submission" date="2020-08" db="EMBL/GenBank/DDBJ databases">
        <title>Cohnella phylogeny.</title>
        <authorList>
            <person name="Dunlap C."/>
        </authorList>
    </citation>
    <scope>NUCLEOTIDE SEQUENCE [LARGE SCALE GENOMIC DNA]</scope>
    <source>
        <strain evidence="9 10">CBP 2801</strain>
    </source>
</reference>
<dbReference type="InterPro" id="IPR004688">
    <property type="entry name" value="Ni/Co_transpt"/>
</dbReference>
<comment type="subcellular location">
    <subcellularLocation>
        <location evidence="8">Cell membrane</location>
        <topology evidence="8">Multi-pass membrane protein</topology>
    </subcellularLocation>
    <subcellularLocation>
        <location evidence="1">Endomembrane system</location>
        <topology evidence="1">Multi-pass membrane protein</topology>
    </subcellularLocation>
</comment>
<dbReference type="PANTHER" id="PTHR31611:SF0">
    <property type="entry name" value="HIGH-AFFINITY NICKEL TRANSPORT PROTEIN NIC1"/>
    <property type="match status" value="1"/>
</dbReference>
<dbReference type="AlphaFoldDB" id="A0A7X0SH68"/>
<evidence type="ECO:0000256" key="3">
    <source>
        <dbReference type="ARBA" id="ARBA00022448"/>
    </source>
</evidence>
<feature type="transmembrane region" description="Helical" evidence="8">
    <location>
        <begin position="126"/>
        <end position="147"/>
    </location>
</feature>
<dbReference type="GO" id="GO:0012505">
    <property type="term" value="C:endomembrane system"/>
    <property type="evidence" value="ECO:0007669"/>
    <property type="project" value="UniProtKB-SubCell"/>
</dbReference>